<dbReference type="GO" id="GO:0045273">
    <property type="term" value="C:respiratory chain complex II (succinate dehydrogenase)"/>
    <property type="evidence" value="ECO:0007669"/>
    <property type="project" value="InterPro"/>
</dbReference>
<proteinExistence type="predicted"/>
<evidence type="ECO:0000313" key="2">
    <source>
        <dbReference type="Proteomes" id="UP000032141"/>
    </source>
</evidence>
<dbReference type="InterPro" id="IPR025397">
    <property type="entry name" value="SDH5"/>
</dbReference>
<reference evidence="1" key="2">
    <citation type="submission" date="2015-03" db="UniProtKB">
        <authorList>
            <consortium name="EnsemblPlants"/>
        </authorList>
    </citation>
    <scope>IDENTIFICATION</scope>
</reference>
<dbReference type="PANTHER" id="PTHR36139">
    <property type="entry name" value="SUCCINATE DEHYDROGENASE SUBUNIT 5, MITOCHONDRIAL"/>
    <property type="match status" value="1"/>
</dbReference>
<dbReference type="GO" id="GO:0006099">
    <property type="term" value="P:tricarboxylic acid cycle"/>
    <property type="evidence" value="ECO:0007669"/>
    <property type="project" value="InterPro"/>
</dbReference>
<dbReference type="Proteomes" id="UP000032141">
    <property type="component" value="Chromosome C8"/>
</dbReference>
<sequence length="91" mass="10287">MLTRYSSLRGSRLLVCWNPRTVDISHIVQVHNSTEDVSHMPEIKDRNVLNANKPLMAADWEALPYAVVHDAENTISKNTEDKAGYQLALIL</sequence>
<accession>A0A0D3DLK0</accession>
<name>A0A0D3DLK0_BRAOL</name>
<dbReference type="STRING" id="109376.A0A0D3DLK0"/>
<reference evidence="1 2" key="1">
    <citation type="journal article" date="2014" name="Genome Biol.">
        <title>Transcriptome and methylome profiling reveals relics of genome dominance in the mesopolyploid Brassica oleracea.</title>
        <authorList>
            <person name="Parkin I.A."/>
            <person name="Koh C."/>
            <person name="Tang H."/>
            <person name="Robinson S.J."/>
            <person name="Kagale S."/>
            <person name="Clarke W.E."/>
            <person name="Town C.D."/>
            <person name="Nixon J."/>
            <person name="Krishnakumar V."/>
            <person name="Bidwell S.L."/>
            <person name="Denoeud F."/>
            <person name="Belcram H."/>
            <person name="Links M.G."/>
            <person name="Just J."/>
            <person name="Clarke C."/>
            <person name="Bender T."/>
            <person name="Huebert T."/>
            <person name="Mason A.S."/>
            <person name="Pires J.C."/>
            <person name="Barker G."/>
            <person name="Moore J."/>
            <person name="Walley P.G."/>
            <person name="Manoli S."/>
            <person name="Batley J."/>
            <person name="Edwards D."/>
            <person name="Nelson M.N."/>
            <person name="Wang X."/>
            <person name="Paterson A.H."/>
            <person name="King G."/>
            <person name="Bancroft I."/>
            <person name="Chalhoub B."/>
            <person name="Sharpe A.G."/>
        </authorList>
    </citation>
    <scope>NUCLEOTIDE SEQUENCE</scope>
    <source>
        <strain evidence="1 2">cv. TO1000</strain>
    </source>
</reference>
<dbReference type="PANTHER" id="PTHR36139:SF1">
    <property type="entry name" value="SUCCINATE DEHYDROGENASE SUBUNIT 5, MITOCHONDRIAL"/>
    <property type="match status" value="1"/>
</dbReference>
<dbReference type="Gramene" id="Bo8g034350.1">
    <property type="protein sequence ID" value="Bo8g034350.1"/>
    <property type="gene ID" value="Bo8g034350"/>
</dbReference>
<evidence type="ECO:0000313" key="1">
    <source>
        <dbReference type="EnsemblPlants" id="Bo8g034350.1"/>
    </source>
</evidence>
<dbReference type="OMA" id="NGCKALM"/>
<dbReference type="Pfam" id="PF14290">
    <property type="entry name" value="SDH5_plant"/>
    <property type="match status" value="1"/>
</dbReference>
<keyword evidence="2" id="KW-1185">Reference proteome</keyword>
<protein>
    <submittedName>
        <fullName evidence="1">Uncharacterized protein</fullName>
    </submittedName>
</protein>
<dbReference type="HOGENOM" id="CLU_2430152_0_0_1"/>
<organism evidence="1 2">
    <name type="scientific">Brassica oleracea var. oleracea</name>
    <dbReference type="NCBI Taxonomy" id="109376"/>
    <lineage>
        <taxon>Eukaryota</taxon>
        <taxon>Viridiplantae</taxon>
        <taxon>Streptophyta</taxon>
        <taxon>Embryophyta</taxon>
        <taxon>Tracheophyta</taxon>
        <taxon>Spermatophyta</taxon>
        <taxon>Magnoliopsida</taxon>
        <taxon>eudicotyledons</taxon>
        <taxon>Gunneridae</taxon>
        <taxon>Pentapetalae</taxon>
        <taxon>rosids</taxon>
        <taxon>malvids</taxon>
        <taxon>Brassicales</taxon>
        <taxon>Brassicaceae</taxon>
        <taxon>Brassiceae</taxon>
        <taxon>Brassica</taxon>
    </lineage>
</organism>
<dbReference type="EnsemblPlants" id="Bo8g034350.1">
    <property type="protein sequence ID" value="Bo8g034350.1"/>
    <property type="gene ID" value="Bo8g034350"/>
</dbReference>
<dbReference type="AlphaFoldDB" id="A0A0D3DLK0"/>